<dbReference type="EMBL" id="RHFK02000005">
    <property type="protein sequence ID" value="TWW76362.1"/>
    <property type="molecule type" value="Genomic_DNA"/>
</dbReference>
<accession>A0A5C6P9E9</accession>
<sequence>MREESALSVLHPESITSLPKPPGQQRLKASPCVCGDLVEPRAISFDRLIETSLGSPRSCHRGSISNSTGKRWEGVCVGAGRRADFGRGSRQITGETQRRREVKPINRWIVKTRLGLPQSLARVSAHAHATLIKTQPPEERAAYLFDESAQATASLASGLWGISESEGESGLAGGRSLSGTDRKRENKAIISQCLPSSPLSSAAPITGSSACHQYAVGPLLSSTRRRPLNTLPPLWGSGLRGTVPPNPLDNLGFLLLPGRAENK</sequence>
<evidence type="ECO:0000313" key="3">
    <source>
        <dbReference type="Proteomes" id="UP000324091"/>
    </source>
</evidence>
<proteinExistence type="predicted"/>
<evidence type="ECO:0000256" key="1">
    <source>
        <dbReference type="SAM" id="MobiDB-lite"/>
    </source>
</evidence>
<reference evidence="2 3" key="1">
    <citation type="submission" date="2019-04" db="EMBL/GenBank/DDBJ databases">
        <title>Chromosome genome assembly for Takifugu flavidus.</title>
        <authorList>
            <person name="Xiao S."/>
        </authorList>
    </citation>
    <scope>NUCLEOTIDE SEQUENCE [LARGE SCALE GENOMIC DNA]</scope>
    <source>
        <strain evidence="2">HTHZ2018</strain>
        <tissue evidence="2">Muscle</tissue>
    </source>
</reference>
<name>A0A5C6P9E9_9TELE</name>
<organism evidence="2 3">
    <name type="scientific">Takifugu flavidus</name>
    <name type="common">sansaifugu</name>
    <dbReference type="NCBI Taxonomy" id="433684"/>
    <lineage>
        <taxon>Eukaryota</taxon>
        <taxon>Metazoa</taxon>
        <taxon>Chordata</taxon>
        <taxon>Craniata</taxon>
        <taxon>Vertebrata</taxon>
        <taxon>Euteleostomi</taxon>
        <taxon>Actinopterygii</taxon>
        <taxon>Neopterygii</taxon>
        <taxon>Teleostei</taxon>
        <taxon>Neoteleostei</taxon>
        <taxon>Acanthomorphata</taxon>
        <taxon>Eupercaria</taxon>
        <taxon>Tetraodontiformes</taxon>
        <taxon>Tetradontoidea</taxon>
        <taxon>Tetraodontidae</taxon>
        <taxon>Takifugu</taxon>
    </lineage>
</organism>
<feature type="region of interest" description="Disordered" evidence="1">
    <location>
        <begin position="1"/>
        <end position="26"/>
    </location>
</feature>
<keyword evidence="3" id="KW-1185">Reference proteome</keyword>
<evidence type="ECO:0000313" key="2">
    <source>
        <dbReference type="EMBL" id="TWW76362.1"/>
    </source>
</evidence>
<dbReference type="AlphaFoldDB" id="A0A5C6P9E9"/>
<comment type="caution">
    <text evidence="2">The sequence shown here is derived from an EMBL/GenBank/DDBJ whole genome shotgun (WGS) entry which is preliminary data.</text>
</comment>
<protein>
    <submittedName>
        <fullName evidence="2">Uncharacterized protein</fullName>
    </submittedName>
</protein>
<gene>
    <name evidence="2" type="ORF">D4764_13G0010240</name>
</gene>
<dbReference type="Proteomes" id="UP000324091">
    <property type="component" value="Chromosome 13"/>
</dbReference>